<feature type="signal peptide" evidence="1">
    <location>
        <begin position="1"/>
        <end position="17"/>
    </location>
</feature>
<protein>
    <submittedName>
        <fullName evidence="2">Uncharacterized protein</fullName>
    </submittedName>
</protein>
<dbReference type="OMA" id="MLCTVIT"/>
<evidence type="ECO:0000313" key="2">
    <source>
        <dbReference type="EMBL" id="EER01486.1"/>
    </source>
</evidence>
<feature type="chain" id="PRO_5002954629" evidence="1">
    <location>
        <begin position="18"/>
        <end position="155"/>
    </location>
</feature>
<keyword evidence="3" id="KW-1185">Reference proteome</keyword>
<dbReference type="OrthoDB" id="190265at2759"/>
<accession>C5LP57</accession>
<name>C5LP57_PERM5</name>
<dbReference type="EMBL" id="GG684001">
    <property type="protein sequence ID" value="EER01486.1"/>
    <property type="molecule type" value="Genomic_DNA"/>
</dbReference>
<proteinExistence type="predicted"/>
<dbReference type="GeneID" id="9039985"/>
<reference evidence="2 3" key="1">
    <citation type="submission" date="2008-07" db="EMBL/GenBank/DDBJ databases">
        <authorList>
            <person name="El-Sayed N."/>
            <person name="Caler E."/>
            <person name="Inman J."/>
            <person name="Amedeo P."/>
            <person name="Hass B."/>
            <person name="Wortman J."/>
        </authorList>
    </citation>
    <scope>NUCLEOTIDE SEQUENCE [LARGE SCALE GENOMIC DNA]</scope>
    <source>
        <strain evidence="3">ATCC 50983 / TXsc</strain>
    </source>
</reference>
<sequence>MLCTVITLLFAMATALADGSSRSTFDSLRAQNKLAYTPEEELQHFNRFEEELQARPVPLSSDELAELYEETKPAIMQSLVDEVNSKQNLWTASTEQGRFYGSSLGDAKKLCGTFLNGTEELEEKVYPPEELVDIPDSFDARDAFKECKDVIGHVR</sequence>
<gene>
    <name evidence="2" type="ORF">Pmar_PMAR020923</name>
</gene>
<organism evidence="3">
    <name type="scientific">Perkinsus marinus (strain ATCC 50983 / TXsc)</name>
    <dbReference type="NCBI Taxonomy" id="423536"/>
    <lineage>
        <taxon>Eukaryota</taxon>
        <taxon>Sar</taxon>
        <taxon>Alveolata</taxon>
        <taxon>Perkinsozoa</taxon>
        <taxon>Perkinsea</taxon>
        <taxon>Perkinsida</taxon>
        <taxon>Perkinsidae</taxon>
        <taxon>Perkinsus</taxon>
    </lineage>
</organism>
<dbReference type="Proteomes" id="UP000007800">
    <property type="component" value="Unassembled WGS sequence"/>
</dbReference>
<keyword evidence="1" id="KW-0732">Signal</keyword>
<evidence type="ECO:0000313" key="3">
    <source>
        <dbReference type="Proteomes" id="UP000007800"/>
    </source>
</evidence>
<dbReference type="Gene3D" id="3.90.70.10">
    <property type="entry name" value="Cysteine proteinases"/>
    <property type="match status" value="1"/>
</dbReference>
<evidence type="ECO:0000256" key="1">
    <source>
        <dbReference type="SAM" id="SignalP"/>
    </source>
</evidence>
<dbReference type="AlphaFoldDB" id="C5LP57"/>
<dbReference type="InParanoid" id="C5LP57"/>
<dbReference type="RefSeq" id="XP_002768768.1">
    <property type="nucleotide sequence ID" value="XM_002768722.1"/>
</dbReference>